<dbReference type="PANTHER" id="PTHR10314">
    <property type="entry name" value="CYSTATHIONINE BETA-SYNTHASE"/>
    <property type="match status" value="1"/>
</dbReference>
<organism evidence="4 5">
    <name type="scientific">Bacillus chungangensis</name>
    <dbReference type="NCBI Taxonomy" id="587633"/>
    <lineage>
        <taxon>Bacteria</taxon>
        <taxon>Bacillati</taxon>
        <taxon>Bacillota</taxon>
        <taxon>Bacilli</taxon>
        <taxon>Bacillales</taxon>
        <taxon>Bacillaceae</taxon>
        <taxon>Bacillus</taxon>
    </lineage>
</organism>
<keyword evidence="4" id="KW-0808">Transferase</keyword>
<dbReference type="InterPro" id="IPR050214">
    <property type="entry name" value="Cys_Synth/Cystath_Beta-Synth"/>
</dbReference>
<evidence type="ECO:0000256" key="2">
    <source>
        <dbReference type="ARBA" id="ARBA00022898"/>
    </source>
</evidence>
<dbReference type="InterPro" id="IPR001926">
    <property type="entry name" value="TrpB-like_PALP"/>
</dbReference>
<dbReference type="EMBL" id="JAUSTT010000003">
    <property type="protein sequence ID" value="MDQ0174936.1"/>
    <property type="molecule type" value="Genomic_DNA"/>
</dbReference>
<sequence length="350" mass="38793">MLRQDIIDAIGKTPLVKLRLDAQAKGSVFAKLELLNPFGMKDRTAKTIILNAKQTGELKDDAPIIESSSGTMAAGVALVGTYLGHEVHIVTDPRIDDITFKKLEAMGCKVHVVNKMTSHGWQSARLEKLADLMKQFPNAFWPRQYENPYNPLAYRELADELIEAIESVDILVASVGSGGSLSGTASALKERNPNLKVVAVDCVGSAIFGQPDYPKRLQGGLGNSLVPLNVKHNIIDEVHWLNDEEAFAATLELARKEKIFAGNSSGSVYAVARWLSSQVSDQTKIVAIFPDRGDRYVHTIYNEEYRLQNNVNELRLPQSPQQVPYNTVVKNWSYSLLKGEAIREKSLHLR</sequence>
<dbReference type="RefSeq" id="WP_307226822.1">
    <property type="nucleotide sequence ID" value="NZ_JAUSTT010000003.1"/>
</dbReference>
<dbReference type="Gene3D" id="3.40.50.1100">
    <property type="match status" value="2"/>
</dbReference>
<dbReference type="GO" id="GO:0004124">
    <property type="term" value="F:cysteine synthase activity"/>
    <property type="evidence" value="ECO:0007669"/>
    <property type="project" value="UniProtKB-EC"/>
</dbReference>
<dbReference type="InterPro" id="IPR036052">
    <property type="entry name" value="TrpB-like_PALP_sf"/>
</dbReference>
<evidence type="ECO:0000313" key="5">
    <source>
        <dbReference type="Proteomes" id="UP001223586"/>
    </source>
</evidence>
<keyword evidence="2" id="KW-0663">Pyridoxal phosphate</keyword>
<evidence type="ECO:0000256" key="1">
    <source>
        <dbReference type="ARBA" id="ARBA00001933"/>
    </source>
</evidence>
<evidence type="ECO:0000313" key="4">
    <source>
        <dbReference type="EMBL" id="MDQ0174936.1"/>
    </source>
</evidence>
<evidence type="ECO:0000259" key="3">
    <source>
        <dbReference type="Pfam" id="PF00291"/>
    </source>
</evidence>
<name>A0ABT9WNT1_9BACI</name>
<protein>
    <submittedName>
        <fullName evidence="4">Cysteine synthase A</fullName>
        <ecNumber evidence="4">2.5.1.47</ecNumber>
    </submittedName>
</protein>
<feature type="domain" description="Tryptophan synthase beta chain-like PALP" evidence="3">
    <location>
        <begin position="8"/>
        <end position="291"/>
    </location>
</feature>
<gene>
    <name evidence="4" type="ORF">J2S08_000770</name>
</gene>
<dbReference type="CDD" id="cd01561">
    <property type="entry name" value="CBS_like"/>
    <property type="match status" value="1"/>
</dbReference>
<accession>A0ABT9WNT1</accession>
<dbReference type="SUPFAM" id="SSF53686">
    <property type="entry name" value="Tryptophan synthase beta subunit-like PLP-dependent enzymes"/>
    <property type="match status" value="1"/>
</dbReference>
<dbReference type="EC" id="2.5.1.47" evidence="4"/>
<dbReference type="Proteomes" id="UP001223586">
    <property type="component" value="Unassembled WGS sequence"/>
</dbReference>
<keyword evidence="5" id="KW-1185">Reference proteome</keyword>
<dbReference type="Pfam" id="PF00291">
    <property type="entry name" value="PALP"/>
    <property type="match status" value="1"/>
</dbReference>
<comment type="caution">
    <text evidence="4">The sequence shown here is derived from an EMBL/GenBank/DDBJ whole genome shotgun (WGS) entry which is preliminary data.</text>
</comment>
<reference evidence="4 5" key="1">
    <citation type="submission" date="2023-07" db="EMBL/GenBank/DDBJ databases">
        <title>Genomic Encyclopedia of Type Strains, Phase IV (KMG-IV): sequencing the most valuable type-strain genomes for metagenomic binning, comparative biology and taxonomic classification.</title>
        <authorList>
            <person name="Goeker M."/>
        </authorList>
    </citation>
    <scope>NUCLEOTIDE SEQUENCE [LARGE SCALE GENOMIC DNA]</scope>
    <source>
        <strain evidence="4 5">DSM 23837</strain>
    </source>
</reference>
<proteinExistence type="predicted"/>
<comment type="cofactor">
    <cofactor evidence="1">
        <name>pyridoxal 5'-phosphate</name>
        <dbReference type="ChEBI" id="CHEBI:597326"/>
    </cofactor>
</comment>